<evidence type="ECO:0000313" key="10">
    <source>
        <dbReference type="Proteomes" id="UP000461670"/>
    </source>
</evidence>
<dbReference type="InterPro" id="IPR050072">
    <property type="entry name" value="Peptidase_M20A"/>
</dbReference>
<dbReference type="SUPFAM" id="SSF55031">
    <property type="entry name" value="Bacterial exopeptidase dimerisation domain"/>
    <property type="match status" value="1"/>
</dbReference>
<dbReference type="InterPro" id="IPR036264">
    <property type="entry name" value="Bact_exopeptidase_dim_dom"/>
</dbReference>
<dbReference type="EMBL" id="WNDQ01000001">
    <property type="protein sequence ID" value="KAF1023988.1"/>
    <property type="molecule type" value="Genomic_DNA"/>
</dbReference>
<comment type="cofactor">
    <cofactor evidence="1">
        <name>Co(2+)</name>
        <dbReference type="ChEBI" id="CHEBI:48828"/>
    </cofactor>
</comment>
<keyword evidence="7" id="KW-0170">Cobalt</keyword>
<reference evidence="10" key="1">
    <citation type="journal article" date="2020" name="MBio">
        <title>Horizontal gene transfer to a defensive symbiont with a reduced genome amongst a multipartite beetle microbiome.</title>
        <authorList>
            <person name="Waterworth S.C."/>
            <person name="Florez L.V."/>
            <person name="Rees E.R."/>
            <person name="Hertweck C."/>
            <person name="Kaltenpoth M."/>
            <person name="Kwan J.C."/>
        </authorList>
    </citation>
    <scope>NUCLEOTIDE SEQUENCE [LARGE SCALE GENOMIC DNA]</scope>
</reference>
<dbReference type="InterPro" id="IPR002933">
    <property type="entry name" value="Peptidase_M20"/>
</dbReference>
<accession>A0A7V8FSM5</accession>
<sequence>MTTPVDTHPASALPQPDFARMKRDLAALVGINTENPPGDELAAAQHLHGLLEAEGFDLRLSEYKPGRVNVVATYANGAGPTFAFNTHIDTVPAGEGWRTDPFVLTEADGKLYGRGSCDAKGPMAAMIEACRLLVAARDRWSGTLMAVFTADEEIASEGAKHYVAHHPPRIDFAVIGEPTSNCAYTAHKGSLRPLVRVHGVTAHSGTPHLGENAIYRAGQLLGLVEHHHENVVKCRCHDLVGSASLTVTRIHGGHADNVLPGACDLLLDRRMVPGEDEADVKAEIDQLLALAQEKFGVRAEVLEYKATTGGATETALAEPIVQASLAACREHNHGEAGPYGFQGGCDLVHFRSLGTTGTVIGPGTLAVAHKPDEFVPIDEFIAAARIYRDIALQMMKKG</sequence>
<dbReference type="Pfam" id="PF01546">
    <property type="entry name" value="Peptidase_M20"/>
    <property type="match status" value="1"/>
</dbReference>
<evidence type="ECO:0000256" key="6">
    <source>
        <dbReference type="ARBA" id="ARBA00022833"/>
    </source>
</evidence>
<evidence type="ECO:0000259" key="8">
    <source>
        <dbReference type="Pfam" id="PF07687"/>
    </source>
</evidence>
<comment type="similarity">
    <text evidence="3">Belongs to the peptidase M20A family.</text>
</comment>
<comment type="caution">
    <text evidence="9">The sequence shown here is derived from an EMBL/GenBank/DDBJ whole genome shotgun (WGS) entry which is preliminary data.</text>
</comment>
<keyword evidence="6" id="KW-0862">Zinc</keyword>
<protein>
    <submittedName>
        <fullName evidence="9">Acetylornithine deacetylase</fullName>
    </submittedName>
</protein>
<dbReference type="GO" id="GO:0046872">
    <property type="term" value="F:metal ion binding"/>
    <property type="evidence" value="ECO:0007669"/>
    <property type="project" value="UniProtKB-KW"/>
</dbReference>
<evidence type="ECO:0000256" key="7">
    <source>
        <dbReference type="ARBA" id="ARBA00023285"/>
    </source>
</evidence>
<evidence type="ECO:0000256" key="3">
    <source>
        <dbReference type="ARBA" id="ARBA00006247"/>
    </source>
</evidence>
<dbReference type="NCBIfam" id="TIGR01910">
    <property type="entry name" value="DapE-ArgE"/>
    <property type="match status" value="1"/>
</dbReference>
<dbReference type="GO" id="GO:0006526">
    <property type="term" value="P:L-arginine biosynthetic process"/>
    <property type="evidence" value="ECO:0007669"/>
    <property type="project" value="TreeGrafter"/>
</dbReference>
<organism evidence="9 10">
    <name type="scientific">Paracidovorax wautersii</name>
    <dbReference type="NCBI Taxonomy" id="1177982"/>
    <lineage>
        <taxon>Bacteria</taxon>
        <taxon>Pseudomonadati</taxon>
        <taxon>Pseudomonadota</taxon>
        <taxon>Betaproteobacteria</taxon>
        <taxon>Burkholderiales</taxon>
        <taxon>Comamonadaceae</taxon>
        <taxon>Paracidovorax</taxon>
    </lineage>
</organism>
<keyword evidence="5" id="KW-0378">Hydrolase</keyword>
<evidence type="ECO:0000256" key="1">
    <source>
        <dbReference type="ARBA" id="ARBA00001941"/>
    </source>
</evidence>
<dbReference type="AlphaFoldDB" id="A0A7V8FSM5"/>
<dbReference type="Pfam" id="PF07687">
    <property type="entry name" value="M20_dimer"/>
    <property type="match status" value="1"/>
</dbReference>
<dbReference type="PANTHER" id="PTHR43808">
    <property type="entry name" value="ACETYLORNITHINE DEACETYLASE"/>
    <property type="match status" value="1"/>
</dbReference>
<dbReference type="GO" id="GO:0008777">
    <property type="term" value="F:acetylornithine deacetylase activity"/>
    <property type="evidence" value="ECO:0007669"/>
    <property type="project" value="TreeGrafter"/>
</dbReference>
<evidence type="ECO:0000256" key="2">
    <source>
        <dbReference type="ARBA" id="ARBA00001947"/>
    </source>
</evidence>
<dbReference type="CDD" id="cd08659">
    <property type="entry name" value="M20_ArgE_DapE-like"/>
    <property type="match status" value="1"/>
</dbReference>
<evidence type="ECO:0000256" key="4">
    <source>
        <dbReference type="ARBA" id="ARBA00022723"/>
    </source>
</evidence>
<gene>
    <name evidence="9" type="primary">argE_1</name>
    <name evidence="9" type="ORF">GAK30_00003</name>
</gene>
<comment type="cofactor">
    <cofactor evidence="2">
        <name>Zn(2+)</name>
        <dbReference type="ChEBI" id="CHEBI:29105"/>
    </cofactor>
</comment>
<feature type="domain" description="Peptidase M20 dimerisation" evidence="8">
    <location>
        <begin position="185"/>
        <end position="289"/>
    </location>
</feature>
<dbReference type="Gene3D" id="3.30.70.360">
    <property type="match status" value="1"/>
</dbReference>
<evidence type="ECO:0000256" key="5">
    <source>
        <dbReference type="ARBA" id="ARBA00022801"/>
    </source>
</evidence>
<name>A0A7V8FSM5_9BURK</name>
<dbReference type="InterPro" id="IPR010182">
    <property type="entry name" value="ArgE/DapE"/>
</dbReference>
<dbReference type="Gene3D" id="3.40.630.10">
    <property type="entry name" value="Zn peptidases"/>
    <property type="match status" value="1"/>
</dbReference>
<dbReference type="SUPFAM" id="SSF53187">
    <property type="entry name" value="Zn-dependent exopeptidases"/>
    <property type="match status" value="1"/>
</dbReference>
<dbReference type="Proteomes" id="UP000461670">
    <property type="component" value="Unassembled WGS sequence"/>
</dbReference>
<evidence type="ECO:0000313" key="9">
    <source>
        <dbReference type="EMBL" id="KAF1023988.1"/>
    </source>
</evidence>
<dbReference type="PANTHER" id="PTHR43808:SF31">
    <property type="entry name" value="N-ACETYL-L-CITRULLINE DEACETYLASE"/>
    <property type="match status" value="1"/>
</dbReference>
<keyword evidence="4" id="KW-0479">Metal-binding</keyword>
<proteinExistence type="inferred from homology"/>
<dbReference type="InterPro" id="IPR011650">
    <property type="entry name" value="Peptidase_M20_dimer"/>
</dbReference>